<proteinExistence type="predicted"/>
<accession>A0A0R0KA08</accession>
<dbReference type="EnsemblPlants" id="KRH63642">
    <property type="protein sequence ID" value="KRH63642"/>
    <property type="gene ID" value="GLYMA_04G189000"/>
</dbReference>
<sequence>MMNTRGFGWGMMQESVTCDNNQVLLSIWRSIPKLAIVSIEFERLQGIFDKDHANGCGTESVVDAMKNEIDENQVDDED</sequence>
<evidence type="ECO:0000313" key="3">
    <source>
        <dbReference type="Proteomes" id="UP000008827"/>
    </source>
</evidence>
<dbReference type="Gramene" id="KRH63642">
    <property type="protein sequence ID" value="KRH63642"/>
    <property type="gene ID" value="GLYMA_04G189000"/>
</dbReference>
<evidence type="ECO:0000313" key="2">
    <source>
        <dbReference type="EnsemblPlants" id="KRH63642"/>
    </source>
</evidence>
<reference evidence="1" key="3">
    <citation type="submission" date="2018-07" db="EMBL/GenBank/DDBJ databases">
        <title>WGS assembly of Glycine max.</title>
        <authorList>
            <person name="Schmutz J."/>
            <person name="Cannon S."/>
            <person name="Schlueter J."/>
            <person name="Ma J."/>
            <person name="Mitros T."/>
            <person name="Nelson W."/>
            <person name="Hyten D."/>
            <person name="Song Q."/>
            <person name="Thelen J."/>
            <person name="Cheng J."/>
            <person name="Xu D."/>
            <person name="Hellsten U."/>
            <person name="May G."/>
            <person name="Yu Y."/>
            <person name="Sakurai T."/>
            <person name="Umezawa T."/>
            <person name="Bhattacharyya M."/>
            <person name="Sandhu D."/>
            <person name="Valliyodan B."/>
            <person name="Lindquist E."/>
            <person name="Peto M."/>
            <person name="Grant D."/>
            <person name="Shu S."/>
            <person name="Goodstein D."/>
            <person name="Barry K."/>
            <person name="Futrell-Griggs M."/>
            <person name="Abernathy B."/>
            <person name="Du J."/>
            <person name="Tian Z."/>
            <person name="Zhu L."/>
            <person name="Gill N."/>
            <person name="Joshi T."/>
            <person name="Libault M."/>
            <person name="Sethuraman A."/>
            <person name="Zhang X."/>
            <person name="Shinozaki K."/>
            <person name="Nguyen H."/>
            <person name="Wing R."/>
            <person name="Cregan P."/>
            <person name="Specht J."/>
            <person name="Grimwood J."/>
            <person name="Rokhsar D."/>
            <person name="Stacey G."/>
            <person name="Shoemaker R."/>
            <person name="Jackson S."/>
        </authorList>
    </citation>
    <scope>NUCLEOTIDE SEQUENCE</scope>
    <source>
        <tissue evidence="1">Callus</tissue>
    </source>
</reference>
<dbReference type="EMBL" id="CM000837">
    <property type="protein sequence ID" value="KRH63642.1"/>
    <property type="molecule type" value="Genomic_DNA"/>
</dbReference>
<protein>
    <submittedName>
        <fullName evidence="1 2">Uncharacterized protein</fullName>
    </submittedName>
</protein>
<dbReference type="Proteomes" id="UP000008827">
    <property type="component" value="Chromosome 4"/>
</dbReference>
<dbReference type="OrthoDB" id="1414261at2759"/>
<dbReference type="InParanoid" id="A0A0R0KA08"/>
<dbReference type="AlphaFoldDB" id="A0A0R0KA08"/>
<gene>
    <name evidence="1" type="ORF">GLYMA_04G189000</name>
</gene>
<reference evidence="2" key="2">
    <citation type="submission" date="2018-02" db="UniProtKB">
        <authorList>
            <consortium name="EnsemblPlants"/>
        </authorList>
    </citation>
    <scope>IDENTIFICATION</scope>
    <source>
        <strain evidence="2">Williams 82</strain>
    </source>
</reference>
<organism evidence="1">
    <name type="scientific">Glycine max</name>
    <name type="common">Soybean</name>
    <name type="synonym">Glycine hispida</name>
    <dbReference type="NCBI Taxonomy" id="3847"/>
    <lineage>
        <taxon>Eukaryota</taxon>
        <taxon>Viridiplantae</taxon>
        <taxon>Streptophyta</taxon>
        <taxon>Embryophyta</taxon>
        <taxon>Tracheophyta</taxon>
        <taxon>Spermatophyta</taxon>
        <taxon>Magnoliopsida</taxon>
        <taxon>eudicotyledons</taxon>
        <taxon>Gunneridae</taxon>
        <taxon>Pentapetalae</taxon>
        <taxon>rosids</taxon>
        <taxon>fabids</taxon>
        <taxon>Fabales</taxon>
        <taxon>Fabaceae</taxon>
        <taxon>Papilionoideae</taxon>
        <taxon>50 kb inversion clade</taxon>
        <taxon>NPAAA clade</taxon>
        <taxon>indigoferoid/millettioid clade</taxon>
        <taxon>Phaseoleae</taxon>
        <taxon>Glycine</taxon>
        <taxon>Glycine subgen. Soja</taxon>
    </lineage>
</organism>
<keyword evidence="3" id="KW-1185">Reference proteome</keyword>
<evidence type="ECO:0000313" key="1">
    <source>
        <dbReference type="EMBL" id="KRH63642.1"/>
    </source>
</evidence>
<name>A0A0R0KA08_SOYBN</name>
<reference evidence="1 2" key="1">
    <citation type="journal article" date="2010" name="Nature">
        <title>Genome sequence of the palaeopolyploid soybean.</title>
        <authorList>
            <person name="Schmutz J."/>
            <person name="Cannon S.B."/>
            <person name="Schlueter J."/>
            <person name="Ma J."/>
            <person name="Mitros T."/>
            <person name="Nelson W."/>
            <person name="Hyten D.L."/>
            <person name="Song Q."/>
            <person name="Thelen J.J."/>
            <person name="Cheng J."/>
            <person name="Xu D."/>
            <person name="Hellsten U."/>
            <person name="May G.D."/>
            <person name="Yu Y."/>
            <person name="Sakurai T."/>
            <person name="Umezawa T."/>
            <person name="Bhattacharyya M.K."/>
            <person name="Sandhu D."/>
            <person name="Valliyodan B."/>
            <person name="Lindquist E."/>
            <person name="Peto M."/>
            <person name="Grant D."/>
            <person name="Shu S."/>
            <person name="Goodstein D."/>
            <person name="Barry K."/>
            <person name="Futrell-Griggs M."/>
            <person name="Abernathy B."/>
            <person name="Du J."/>
            <person name="Tian Z."/>
            <person name="Zhu L."/>
            <person name="Gill N."/>
            <person name="Joshi T."/>
            <person name="Libault M."/>
            <person name="Sethuraman A."/>
            <person name="Zhang X.-C."/>
            <person name="Shinozaki K."/>
            <person name="Nguyen H.T."/>
            <person name="Wing R.A."/>
            <person name="Cregan P."/>
            <person name="Specht J."/>
            <person name="Grimwood J."/>
            <person name="Rokhsar D."/>
            <person name="Stacey G."/>
            <person name="Shoemaker R.C."/>
            <person name="Jackson S.A."/>
        </authorList>
    </citation>
    <scope>NUCLEOTIDE SEQUENCE [LARGE SCALE GENOMIC DNA]</scope>
    <source>
        <strain evidence="2">cv. Williams 82</strain>
        <tissue evidence="1">Callus</tissue>
    </source>
</reference>